<dbReference type="EMBL" id="PDCK01000043">
    <property type="protein sequence ID" value="PRQ31886.1"/>
    <property type="molecule type" value="Genomic_DNA"/>
</dbReference>
<dbReference type="PANTHER" id="PTHR36786">
    <property type="entry name" value="2-ISOPROPYLMALATE SYNTHASE"/>
    <property type="match status" value="1"/>
</dbReference>
<organism evidence="2 3">
    <name type="scientific">Rosa chinensis</name>
    <name type="common">China rose</name>
    <dbReference type="NCBI Taxonomy" id="74649"/>
    <lineage>
        <taxon>Eukaryota</taxon>
        <taxon>Viridiplantae</taxon>
        <taxon>Streptophyta</taxon>
        <taxon>Embryophyta</taxon>
        <taxon>Tracheophyta</taxon>
        <taxon>Spermatophyta</taxon>
        <taxon>Magnoliopsida</taxon>
        <taxon>eudicotyledons</taxon>
        <taxon>Gunneridae</taxon>
        <taxon>Pentapetalae</taxon>
        <taxon>rosids</taxon>
        <taxon>fabids</taxon>
        <taxon>Rosales</taxon>
        <taxon>Rosaceae</taxon>
        <taxon>Rosoideae</taxon>
        <taxon>Rosoideae incertae sedis</taxon>
        <taxon>Rosa</taxon>
    </lineage>
</organism>
<name>A0A2P6QCH8_ROSCH</name>
<dbReference type="AlphaFoldDB" id="A0A2P6QCH8"/>
<gene>
    <name evidence="2" type="ORF">RchiOBHm_Chr5g0040361</name>
</gene>
<reference evidence="2 3" key="1">
    <citation type="journal article" date="2018" name="Nat. Genet.">
        <title>The Rosa genome provides new insights in the design of modern roses.</title>
        <authorList>
            <person name="Bendahmane M."/>
        </authorList>
    </citation>
    <scope>NUCLEOTIDE SEQUENCE [LARGE SCALE GENOMIC DNA]</scope>
    <source>
        <strain evidence="3">cv. Old Blush</strain>
    </source>
</reference>
<dbReference type="InterPro" id="IPR056714">
    <property type="entry name" value="DUF7812"/>
</dbReference>
<comment type="caution">
    <text evidence="2">The sequence shown here is derived from an EMBL/GenBank/DDBJ whole genome shotgun (WGS) entry which is preliminary data.</text>
</comment>
<protein>
    <recommendedName>
        <fullName evidence="1">DUF7812 domain-containing protein</fullName>
    </recommendedName>
</protein>
<evidence type="ECO:0000313" key="3">
    <source>
        <dbReference type="Proteomes" id="UP000238479"/>
    </source>
</evidence>
<keyword evidence="3" id="KW-1185">Reference proteome</keyword>
<dbReference type="PANTHER" id="PTHR36786:SF1">
    <property type="entry name" value="2-ISOPROPYLMALATE SYNTHASE"/>
    <property type="match status" value="1"/>
</dbReference>
<accession>A0A2P6QCH8</accession>
<dbReference type="Gramene" id="PRQ31886">
    <property type="protein sequence ID" value="PRQ31886"/>
    <property type="gene ID" value="RchiOBHm_Chr5g0040361"/>
</dbReference>
<dbReference type="Proteomes" id="UP000238479">
    <property type="component" value="Chromosome 5"/>
</dbReference>
<sequence>MAVDVDELTLLLRCCVSLSMVDSSLVMENTQFLLSVLGKLIALVTSGCSEKESVSFWKSISCECTYTDAGGTYVSEDFVASLCFLQPSNLWHPVLCALLEVTFIKFQLLICAFKFMFSL</sequence>
<evidence type="ECO:0000259" key="1">
    <source>
        <dbReference type="Pfam" id="PF25104"/>
    </source>
</evidence>
<feature type="domain" description="DUF7812" evidence="1">
    <location>
        <begin position="10"/>
        <end position="102"/>
    </location>
</feature>
<proteinExistence type="predicted"/>
<evidence type="ECO:0000313" key="2">
    <source>
        <dbReference type="EMBL" id="PRQ31886.1"/>
    </source>
</evidence>
<dbReference type="Pfam" id="PF25104">
    <property type="entry name" value="DUF7812"/>
    <property type="match status" value="1"/>
</dbReference>